<evidence type="ECO:0000313" key="5">
    <source>
        <dbReference type="Proteomes" id="UP000192578"/>
    </source>
</evidence>
<evidence type="ECO:0000313" key="4">
    <source>
        <dbReference type="EMBL" id="OQV12007.1"/>
    </source>
</evidence>
<gene>
    <name evidence="4" type="ORF">BV898_13731</name>
</gene>
<accession>A0A1W0W9Y2</accession>
<dbReference type="InterPro" id="IPR017287">
    <property type="entry name" value="Rhodop-sen_GMP-Pdiesterase_dsu"/>
</dbReference>
<comment type="caution">
    <text evidence="4">The sequence shown here is derived from an EMBL/GenBank/DDBJ whole genome shotgun (WGS) entry which is preliminary data.</text>
</comment>
<dbReference type="PANTHER" id="PTHR12976">
    <property type="entry name" value="RETINAL ROD RHODOPSIN-SENSITIVE CGMP 3',5'-CYCLIC PHOSPHODIESTERASE DELTA-SUBUNIT"/>
    <property type="match status" value="1"/>
</dbReference>
<dbReference type="InterPro" id="IPR008015">
    <property type="entry name" value="PDED_dom"/>
</dbReference>
<dbReference type="Proteomes" id="UP000192578">
    <property type="component" value="Unassembled WGS sequence"/>
</dbReference>
<dbReference type="PANTHER" id="PTHR12976:SF0">
    <property type="entry name" value="RETINAL ROD RHODOPSIN-SENSITIVE CGMP 3',5'-CYCLIC PHOSPHODIESTERASE SUBUNIT DELTA"/>
    <property type="match status" value="1"/>
</dbReference>
<dbReference type="InterPro" id="IPR037036">
    <property type="entry name" value="PDED_dom_sf"/>
</dbReference>
<evidence type="ECO:0000256" key="1">
    <source>
        <dbReference type="ARBA" id="ARBA00008102"/>
    </source>
</evidence>
<dbReference type="Pfam" id="PF05351">
    <property type="entry name" value="GMP_PDE_delta"/>
    <property type="match status" value="1"/>
</dbReference>
<feature type="domain" description="GMP phosphodiesterase delta subunit" evidence="3">
    <location>
        <begin position="19"/>
        <end position="159"/>
    </location>
</feature>
<organism evidence="4 5">
    <name type="scientific">Hypsibius exemplaris</name>
    <name type="common">Freshwater tardigrade</name>
    <dbReference type="NCBI Taxonomy" id="2072580"/>
    <lineage>
        <taxon>Eukaryota</taxon>
        <taxon>Metazoa</taxon>
        <taxon>Ecdysozoa</taxon>
        <taxon>Tardigrada</taxon>
        <taxon>Eutardigrada</taxon>
        <taxon>Parachela</taxon>
        <taxon>Hypsibioidea</taxon>
        <taxon>Hypsibiidae</taxon>
        <taxon>Hypsibius</taxon>
    </lineage>
</organism>
<dbReference type="InterPro" id="IPR014756">
    <property type="entry name" value="Ig_E-set"/>
</dbReference>
<comment type="similarity">
    <text evidence="1 2">Belongs to the PDE6D/unc-119 family.</text>
</comment>
<dbReference type="AlphaFoldDB" id="A0A1W0W9Y2"/>
<dbReference type="EMBL" id="MTYJ01000156">
    <property type="protein sequence ID" value="OQV12007.1"/>
    <property type="molecule type" value="Genomic_DNA"/>
</dbReference>
<protein>
    <recommendedName>
        <fullName evidence="2">Phosphodiesterase delta-like protein</fullName>
    </recommendedName>
</protein>
<proteinExistence type="inferred from homology"/>
<dbReference type="PIRSF" id="PIRSF037825">
    <property type="entry name" value="GMP-Pdiesterase_delta"/>
    <property type="match status" value="1"/>
</dbReference>
<evidence type="ECO:0000259" key="3">
    <source>
        <dbReference type="Pfam" id="PF05351"/>
    </source>
</evidence>
<dbReference type="Gene3D" id="2.70.50.40">
    <property type="entry name" value="GMP phosphodiesterase, delta subunit"/>
    <property type="match status" value="1"/>
</dbReference>
<evidence type="ECO:0000256" key="2">
    <source>
        <dbReference type="PIRNR" id="PIRNR037825"/>
    </source>
</evidence>
<keyword evidence="5" id="KW-1185">Reference proteome</keyword>
<dbReference type="GO" id="GO:0005737">
    <property type="term" value="C:cytoplasm"/>
    <property type="evidence" value="ECO:0007669"/>
    <property type="project" value="TreeGrafter"/>
</dbReference>
<sequence length="160" mass="18286">MALASAATKSPKTPASRSQEILAGFKLNWMNLRDADTGKIWWQGEDDMSASGTEHKAHVPKQLLKCKRISREINFSSAEQMENFRLEQRILFKDKLIEEWYFEFGFVIPNSTNTWQSLIEAASESQMLPSSVLSGNTVIETRFFDADLLVNTSKVRLFYV</sequence>
<dbReference type="GO" id="GO:0050953">
    <property type="term" value="P:sensory perception of light stimulus"/>
    <property type="evidence" value="ECO:0007669"/>
    <property type="project" value="InterPro"/>
</dbReference>
<dbReference type="OrthoDB" id="10248777at2759"/>
<dbReference type="SUPFAM" id="SSF81296">
    <property type="entry name" value="E set domains"/>
    <property type="match status" value="1"/>
</dbReference>
<reference evidence="5" key="1">
    <citation type="submission" date="2017-01" db="EMBL/GenBank/DDBJ databases">
        <title>Comparative genomics of anhydrobiosis in the tardigrade Hypsibius dujardini.</title>
        <authorList>
            <person name="Yoshida Y."/>
            <person name="Koutsovoulos G."/>
            <person name="Laetsch D."/>
            <person name="Stevens L."/>
            <person name="Kumar S."/>
            <person name="Horikawa D."/>
            <person name="Ishino K."/>
            <person name="Komine S."/>
            <person name="Tomita M."/>
            <person name="Blaxter M."/>
            <person name="Arakawa K."/>
        </authorList>
    </citation>
    <scope>NUCLEOTIDE SEQUENCE [LARGE SCALE GENOMIC DNA]</scope>
    <source>
        <strain evidence="5">Z151</strain>
    </source>
</reference>
<name>A0A1W0W9Y2_HYPEX</name>